<feature type="domain" description="MbtH-like" evidence="1">
    <location>
        <begin position="2"/>
        <end position="53"/>
    </location>
</feature>
<reference evidence="4" key="2">
    <citation type="submission" date="2010-04" db="EMBL/GenBank/DDBJ databases">
        <title>Complete genome sequence of Nitrosococcus halophilus Nc4, a salt-adapted, aerobic obligate ammonia-oxidizing sulfur purple bacterium.</title>
        <authorList>
            <consortium name="US DOE Joint Genome Institute"/>
            <person name="Campbell M.A."/>
            <person name="Malfatti S.A."/>
            <person name="Chain P.S.G."/>
            <person name="Heidelberg J.F."/>
            <person name="Ward B.B."/>
            <person name="Klotz M.G."/>
        </authorList>
    </citation>
    <scope>NUCLEOTIDE SEQUENCE [LARGE SCALE GENOMIC DNA]</scope>
    <source>
        <strain evidence="4">Nc4</strain>
    </source>
</reference>
<dbReference type="PANTHER" id="PTHR38444">
    <property type="entry name" value="ENTEROBACTIN BIOSYNTHESIS PROTEIN YBDZ"/>
    <property type="match status" value="1"/>
</dbReference>
<dbReference type="KEGG" id="nhl:Nhal_1857"/>
<dbReference type="KEGG" id="nhl:Nhal_1838"/>
<gene>
    <name evidence="2" type="ordered locus">Nhal_1838</name>
    <name evidence="3" type="ordered locus">Nhal_1857</name>
</gene>
<dbReference type="SUPFAM" id="SSF160582">
    <property type="entry name" value="MbtH-like"/>
    <property type="match status" value="1"/>
</dbReference>
<protein>
    <submittedName>
        <fullName evidence="2">MbtH domain protein</fullName>
    </submittedName>
</protein>
<dbReference type="AlphaFoldDB" id="D5C367"/>
<dbReference type="InterPro" id="IPR038020">
    <property type="entry name" value="MbtH-like_sf"/>
</dbReference>
<dbReference type="Proteomes" id="UP000001844">
    <property type="component" value="Chromosome"/>
</dbReference>
<keyword evidence="4" id="KW-1185">Reference proteome</keyword>
<dbReference type="InterPro" id="IPR005153">
    <property type="entry name" value="MbtH-like_dom"/>
</dbReference>
<name>D5C367_NITHN</name>
<accession>D5C367</accession>
<sequence>MNWDEEKEAIFYRVITDGDRQYSIWPEDRAIPKGWHTTGEVGSKEECFDYIKEIWLQMSPLNHGKSFVEESNSNGRDFLKRERL</sequence>
<dbReference type="PANTHER" id="PTHR38444:SF1">
    <property type="entry name" value="ENTEROBACTIN BIOSYNTHESIS PROTEIN YBDZ"/>
    <property type="match status" value="1"/>
</dbReference>
<dbReference type="HOGENOM" id="CLU_181321_0_2_6"/>
<dbReference type="OrthoDB" id="7584480at2"/>
<dbReference type="eggNOG" id="COG3251">
    <property type="taxonomic scope" value="Bacteria"/>
</dbReference>
<dbReference type="EMBL" id="CP001798">
    <property type="protein sequence ID" value="ADE14959.1"/>
    <property type="molecule type" value="Genomic_DNA"/>
</dbReference>
<dbReference type="Pfam" id="PF03621">
    <property type="entry name" value="MbtH"/>
    <property type="match status" value="1"/>
</dbReference>
<evidence type="ECO:0000313" key="2">
    <source>
        <dbReference type="EMBL" id="ADE14959.1"/>
    </source>
</evidence>
<dbReference type="InterPro" id="IPR037407">
    <property type="entry name" value="MLP_fam"/>
</dbReference>
<evidence type="ECO:0000313" key="3">
    <source>
        <dbReference type="EMBL" id="ADE14975.1"/>
    </source>
</evidence>
<dbReference type="GO" id="GO:0005829">
    <property type="term" value="C:cytosol"/>
    <property type="evidence" value="ECO:0007669"/>
    <property type="project" value="TreeGrafter"/>
</dbReference>
<evidence type="ECO:0000313" key="4">
    <source>
        <dbReference type="Proteomes" id="UP000001844"/>
    </source>
</evidence>
<dbReference type="Gene3D" id="3.90.820.10">
    <property type="entry name" value="Structural Genomics, Unknown Function 30-nov-00 1gh9 Mol_id"/>
    <property type="match status" value="1"/>
</dbReference>
<dbReference type="SMART" id="SM00923">
    <property type="entry name" value="MbtH"/>
    <property type="match status" value="1"/>
</dbReference>
<dbReference type="GO" id="GO:0019290">
    <property type="term" value="P:siderophore biosynthetic process"/>
    <property type="evidence" value="ECO:0007669"/>
    <property type="project" value="TreeGrafter"/>
</dbReference>
<organism evidence="2 4">
    <name type="scientific">Nitrosococcus halophilus (strain Nc4)</name>
    <dbReference type="NCBI Taxonomy" id="472759"/>
    <lineage>
        <taxon>Bacteria</taxon>
        <taxon>Pseudomonadati</taxon>
        <taxon>Pseudomonadota</taxon>
        <taxon>Gammaproteobacteria</taxon>
        <taxon>Chromatiales</taxon>
        <taxon>Chromatiaceae</taxon>
        <taxon>Nitrosococcus</taxon>
    </lineage>
</organism>
<dbReference type="STRING" id="472759.Nhal_1838"/>
<dbReference type="RefSeq" id="WP_013032843.1">
    <property type="nucleotide sequence ID" value="NC_013960.1"/>
</dbReference>
<proteinExistence type="predicted"/>
<reference evidence="2" key="1">
    <citation type="submission" date="2009-10" db="EMBL/GenBank/DDBJ databases">
        <title>Complete genome sequence of Nitrosococcus halophilus Nc4, a salt-adapted, aerobic obligate ammonia-oxidizing sulfur purple bacterium.</title>
        <authorList>
            <consortium name="US DOE Joint Genome Institute"/>
            <person name="Campbell M.A."/>
            <person name="Malfatti S.A."/>
            <person name="Chain P.S.G."/>
            <person name="Heidelberg J.F."/>
            <person name="Ward N.L."/>
            <person name="Ward B.B."/>
            <person name="Klotz M.G."/>
        </authorList>
    </citation>
    <scope>NUCLEOTIDE SEQUENCE</scope>
    <source>
        <strain evidence="2">Nc 4</strain>
    </source>
</reference>
<dbReference type="EMBL" id="CP001798">
    <property type="protein sequence ID" value="ADE14975.1"/>
    <property type="molecule type" value="Genomic_DNA"/>
</dbReference>
<evidence type="ECO:0000259" key="1">
    <source>
        <dbReference type="SMART" id="SM00923"/>
    </source>
</evidence>